<sequence>MNGVTINSKLVKVRGIGRDRTEEPIHSSWERLNDYLIDLLHDTGVGRPKIEWHNAAAAWDRALTEGRLAPLVLKDFFSEVLNPGDTMSVYGDCAPTPQISERSLLEWQDKIRHIFISVDLHQRKNQRFLLASGIMAPAPGMSEVHVYDTDTSDPDAEGEDDNNEDEVDQLEMETARHMEERPGSDSGSDSESD</sequence>
<feature type="compositionally biased region" description="Acidic residues" evidence="1">
    <location>
        <begin position="150"/>
        <end position="171"/>
    </location>
</feature>
<comment type="caution">
    <text evidence="2">The sequence shown here is derived from an EMBL/GenBank/DDBJ whole genome shotgun (WGS) entry which is preliminary data.</text>
</comment>
<evidence type="ECO:0000313" key="2">
    <source>
        <dbReference type="EMBL" id="PLW48740.1"/>
    </source>
</evidence>
<name>A0A2N5VFJ0_9BASI</name>
<proteinExistence type="predicted"/>
<dbReference type="Proteomes" id="UP000235392">
    <property type="component" value="Unassembled WGS sequence"/>
</dbReference>
<accession>A0A2N5VFJ0</accession>
<evidence type="ECO:0000313" key="3">
    <source>
        <dbReference type="Proteomes" id="UP000235392"/>
    </source>
</evidence>
<dbReference type="AlphaFoldDB" id="A0A2N5VFJ0"/>
<protein>
    <submittedName>
        <fullName evidence="2">Uncharacterized protein</fullName>
    </submittedName>
</protein>
<evidence type="ECO:0000256" key="1">
    <source>
        <dbReference type="SAM" id="MobiDB-lite"/>
    </source>
</evidence>
<dbReference type="EMBL" id="PGCI01000021">
    <property type="protein sequence ID" value="PLW48740.1"/>
    <property type="molecule type" value="Genomic_DNA"/>
</dbReference>
<feature type="region of interest" description="Disordered" evidence="1">
    <location>
        <begin position="144"/>
        <end position="193"/>
    </location>
</feature>
<gene>
    <name evidence="2" type="ORF">PCASD_03245</name>
</gene>
<organism evidence="2 3">
    <name type="scientific">Puccinia coronata f. sp. avenae</name>
    <dbReference type="NCBI Taxonomy" id="200324"/>
    <lineage>
        <taxon>Eukaryota</taxon>
        <taxon>Fungi</taxon>
        <taxon>Dikarya</taxon>
        <taxon>Basidiomycota</taxon>
        <taxon>Pucciniomycotina</taxon>
        <taxon>Pucciniomycetes</taxon>
        <taxon>Pucciniales</taxon>
        <taxon>Pucciniaceae</taxon>
        <taxon>Puccinia</taxon>
    </lineage>
</organism>
<feature type="compositionally biased region" description="Basic and acidic residues" evidence="1">
    <location>
        <begin position="173"/>
        <end position="183"/>
    </location>
</feature>
<reference evidence="2 3" key="1">
    <citation type="submission" date="2017-11" db="EMBL/GenBank/DDBJ databases">
        <title>De novo assembly and phasing of dikaryotic genomes from two isolates of Puccinia coronata f. sp. avenae, the causal agent of oat crown rust.</title>
        <authorList>
            <person name="Miller M.E."/>
            <person name="Zhang Y."/>
            <person name="Omidvar V."/>
            <person name="Sperschneider J."/>
            <person name="Schwessinger B."/>
            <person name="Raley C."/>
            <person name="Palmer J.M."/>
            <person name="Garnica D."/>
            <person name="Upadhyaya N."/>
            <person name="Rathjen J."/>
            <person name="Taylor J.M."/>
            <person name="Park R.F."/>
            <person name="Dodds P.N."/>
            <person name="Hirsch C.D."/>
            <person name="Kianian S.F."/>
            <person name="Figueroa M."/>
        </authorList>
    </citation>
    <scope>NUCLEOTIDE SEQUENCE [LARGE SCALE GENOMIC DNA]</scope>
    <source>
        <strain evidence="2">12SD80</strain>
    </source>
</reference>